<organism evidence="5 6">
    <name type="scientific">Falco tinnunculus</name>
    <name type="common">Common kestrel</name>
    <dbReference type="NCBI Taxonomy" id="100819"/>
    <lineage>
        <taxon>Eukaryota</taxon>
        <taxon>Metazoa</taxon>
        <taxon>Chordata</taxon>
        <taxon>Craniata</taxon>
        <taxon>Vertebrata</taxon>
        <taxon>Euteleostomi</taxon>
        <taxon>Archelosauria</taxon>
        <taxon>Archosauria</taxon>
        <taxon>Dinosauria</taxon>
        <taxon>Saurischia</taxon>
        <taxon>Theropoda</taxon>
        <taxon>Coelurosauria</taxon>
        <taxon>Aves</taxon>
        <taxon>Neognathae</taxon>
        <taxon>Neoaves</taxon>
        <taxon>Telluraves</taxon>
        <taxon>Australaves</taxon>
        <taxon>Falconiformes</taxon>
        <taxon>Falconidae</taxon>
        <taxon>Falco</taxon>
    </lineage>
</organism>
<dbReference type="PANTHER" id="PTHR13391:SF0">
    <property type="entry name" value="PROTEIN MISATO HOMOLOG 1"/>
    <property type="match status" value="1"/>
</dbReference>
<evidence type="ECO:0000256" key="2">
    <source>
        <dbReference type="ARBA" id="ARBA00022490"/>
    </source>
</evidence>
<dbReference type="GO" id="GO:0007005">
    <property type="term" value="P:mitochondrion organization"/>
    <property type="evidence" value="ECO:0007669"/>
    <property type="project" value="InterPro"/>
</dbReference>
<dbReference type="OrthoDB" id="271881at2759"/>
<evidence type="ECO:0000313" key="5">
    <source>
        <dbReference type="Ensembl" id="ENSFTIP00000003399.1"/>
    </source>
</evidence>
<comment type="subcellular location">
    <subcellularLocation>
        <location evidence="1">Cytoplasm</location>
    </subcellularLocation>
</comment>
<keyword evidence="2" id="KW-0963">Cytoplasm</keyword>
<reference evidence="5" key="1">
    <citation type="submission" date="2025-08" db="UniProtKB">
        <authorList>
            <consortium name="Ensembl"/>
        </authorList>
    </citation>
    <scope>IDENTIFICATION</scope>
</reference>
<dbReference type="CDD" id="cd06060">
    <property type="entry name" value="misato"/>
    <property type="match status" value="1"/>
</dbReference>
<dbReference type="InterPro" id="IPR029209">
    <property type="entry name" value="DML1/Misato_tubulin"/>
</dbReference>
<keyword evidence="6" id="KW-1185">Reference proteome</keyword>
<dbReference type="GO" id="GO:0005739">
    <property type="term" value="C:mitochondrion"/>
    <property type="evidence" value="ECO:0007669"/>
    <property type="project" value="TreeGrafter"/>
</dbReference>
<evidence type="ECO:0000313" key="6">
    <source>
        <dbReference type="Proteomes" id="UP000694562"/>
    </source>
</evidence>
<dbReference type="Proteomes" id="UP000694562">
    <property type="component" value="Unplaced"/>
</dbReference>
<evidence type="ECO:0000256" key="1">
    <source>
        <dbReference type="ARBA" id="ARBA00004496"/>
    </source>
</evidence>
<sequence>ELRAAALLRAGGAREAATPRLVALELKGTGAPRPQVRGHRVLSHAGTRQGRTRGTGGAGPQEGGSPSGEGLKPRAGTRSWVCFIRGMRGAGDLRSPHLLPGVALAPAPLVAPGEASSGACVQLWSDYLNVHLHPRSLYVIRQYMHDGDCGCLEAFGQGESLLQDPGCLEELEDRLHFYVEECDYLQGFQVLCDLHNGFSGVGAKVTELLCDEYSGKGILTWGLTPVMSNMGDAQKNLYRLMNTALGIVRLSSHSSLFCPLSLSGSLGIKPQPPVAFPYINYNASLNYHSSAILAAALDTLTAPYRLHSSQGSMMHLADTLNFSGRKVVAAWASVPFPARCGYSLPDTLCAYQQDVPWKLLSSCREQKVSHCFAQSVVLRGICKESPTSRPGEPPPSPLHACGSTEQILQRYLHAAFPGAFSTAHVLEQPCHTLPPYPQFFSPLLTRQGFLLNKPPAVESIPVLAALQSSPVLHTLLYSLYKDVRKLNMGRWASFFSAGVEPDDFQEALEELRTLSQCYETGFEADESEDEADSD</sequence>
<dbReference type="Ensembl" id="ENSFTIT00000003547.1">
    <property type="protein sequence ID" value="ENSFTIP00000003399.1"/>
    <property type="gene ID" value="ENSFTIG00000002318.1"/>
</dbReference>
<dbReference type="Gene3D" id="3.40.50.1440">
    <property type="entry name" value="Tubulin/FtsZ, GTPase domain"/>
    <property type="match status" value="1"/>
</dbReference>
<feature type="compositionally biased region" description="Gly residues" evidence="3">
    <location>
        <begin position="53"/>
        <end position="67"/>
    </location>
</feature>
<accession>A0A8C4U280</accession>
<dbReference type="InterPro" id="IPR049942">
    <property type="entry name" value="DML1/Misato"/>
</dbReference>
<dbReference type="SUPFAM" id="SSF52490">
    <property type="entry name" value="Tubulin nucleotide-binding domain-like"/>
    <property type="match status" value="1"/>
</dbReference>
<protein>
    <submittedName>
        <fullName evidence="5">Misato mitochondrial distribution and morphology regulator 1</fullName>
    </submittedName>
</protein>
<dbReference type="InterPro" id="IPR036525">
    <property type="entry name" value="Tubulin/FtsZ_GTPase_sf"/>
</dbReference>
<dbReference type="Pfam" id="PF14881">
    <property type="entry name" value="Tubulin_3"/>
    <property type="match status" value="1"/>
</dbReference>
<dbReference type="OMA" id="RMAAYGC"/>
<name>A0A8C4U280_FALTI</name>
<feature type="domain" description="DML1/Misato tubulin" evidence="4">
    <location>
        <begin position="119"/>
        <end position="306"/>
    </location>
</feature>
<dbReference type="AlphaFoldDB" id="A0A8C4U280"/>
<evidence type="ECO:0000256" key="3">
    <source>
        <dbReference type="SAM" id="MobiDB-lite"/>
    </source>
</evidence>
<feature type="region of interest" description="Disordered" evidence="3">
    <location>
        <begin position="26"/>
        <end position="74"/>
    </location>
</feature>
<evidence type="ECO:0000259" key="4">
    <source>
        <dbReference type="Pfam" id="PF14881"/>
    </source>
</evidence>
<reference evidence="5" key="2">
    <citation type="submission" date="2025-09" db="UniProtKB">
        <authorList>
            <consortium name="Ensembl"/>
        </authorList>
    </citation>
    <scope>IDENTIFICATION</scope>
</reference>
<dbReference type="PANTHER" id="PTHR13391">
    <property type="entry name" value="MITOCHONDRIAL DISTRIBUTION REGULATOR MISATO"/>
    <property type="match status" value="1"/>
</dbReference>
<proteinExistence type="predicted"/>